<evidence type="ECO:0000313" key="1">
    <source>
        <dbReference type="Proteomes" id="UP000694863"/>
    </source>
</evidence>
<dbReference type="RefSeq" id="XP_045147250.1">
    <property type="nucleotide sequence ID" value="XM_045291315.1"/>
</dbReference>
<protein>
    <submittedName>
        <fullName evidence="2">Uncharacterized protein KIAA1671 homolog isoform X2</fullName>
    </submittedName>
</protein>
<evidence type="ECO:0000313" key="2">
    <source>
        <dbReference type="RefSeq" id="XP_045147250.1"/>
    </source>
</evidence>
<dbReference type="Proteomes" id="UP000694863">
    <property type="component" value="Unplaced"/>
</dbReference>
<gene>
    <name evidence="2" type="primary">KIAA1671</name>
</gene>
<keyword evidence="1" id="KW-1185">Reference proteome</keyword>
<proteinExistence type="predicted"/>
<sequence length="1163" mass="127394">MFEHHVERHSVGGQARCCPSATVLGDAPDTHATGGRPKPDRGSWLGTVSPGKTTPKKDNAGQLERPKVEKLGRTDLSNSKLTRDLPEQSPQGERCNNTFCKPLENLPTSQRVEPRLDVAHTVGERAHSEAVPTAPEEKAVSLRRGTGHLVLERRLSLQVPPVAPEGSVEGPPVSVQRATLIWEARSTHGATGLRPDVRESKDAHRQSCSPPKCTEGVSVICNNAALLGSEEGASARACLPEASTVRVAKASVHEVQPRGQEGTRNQLGSDCVSREESGPPRGCPRDPPSWAQDKLFDIPAKAGPGSSPLQKGPLITATGNSSSDPRDLEARVQKTSNSDQRMERWRRRTLPHDVKFEEFSFLASEPSTKGGPRQAGSVASKAGALRNPPLSHDGLSAQDVSPGMSAGQTLPLGKPRSPVEPKATFFAVTYQIPDDHKAKSVVKPGLENVTDYPSKAPRPLSSHPVVSTSASLHHQEHREPLGSEKWTKGRQSESAGLSKNWKPGERRPPPLGDKVPDPSIIDVDAFRLYQGSAGGATGFQNDRKDGGNELASSDTLQTTPAFQRHSKAGHLVRRKTVVVSETFLGQIKDGYRSTVLDIDALMAEYREQAARGPGEVQEREEKPVADVSSSSPWSRGHRGGLERGEKSPKGTPQTERVWQQARLTERDHNPIKQPADSLDWAPNTKFSPPLWSLPDPAPETPIRTLPKPGAPRKRATGISGEKKVFASRHHSTTCPSHPADSKASGQNELVRGPKELARSPPADRKRGTLRRSVGRGDEGNSGAQWRDPQRTSRRSPLDVKRAFSEKGAPTQIQEGLCILEAARERRREEMEERPGGPRGSLKAQETRVEPWKREAGTQGGHKDQLKQCFSRRPPEAKDTDTLVQEADTRYGTWTEQCQSGESLAPESPSPDSSATSTWKQPPSSHLSSLSSQTEAPSARDLNDGSRGQQSTSVDHSSTDLDSTDGQERPSLLDTCPPQRVDDFSFIDHTSVLDSSVLKTRVQLSKRSRRRAPISHSLRRSRLSESESRSPLEEEVDSTWMFKDSTEEKSPRRDEEEEEEEEEEPPRTEKTSVSHLQRMPAFLGMDPAVLKAQLHKRQEVDSTGKSLPCTPQLKMPKSPFQPGVLGSRVLPSSADKDERLEEASLQWLKELKSKKRQSLYENQA</sequence>
<accession>A0AC55D672</accession>
<organism evidence="1 2">
    <name type="scientific">Echinops telfairi</name>
    <name type="common">Lesser hedgehog tenrec</name>
    <dbReference type="NCBI Taxonomy" id="9371"/>
    <lineage>
        <taxon>Eukaryota</taxon>
        <taxon>Metazoa</taxon>
        <taxon>Chordata</taxon>
        <taxon>Craniata</taxon>
        <taxon>Vertebrata</taxon>
        <taxon>Euteleostomi</taxon>
        <taxon>Mammalia</taxon>
        <taxon>Eutheria</taxon>
        <taxon>Afrotheria</taxon>
        <taxon>Tenrecidae</taxon>
        <taxon>Tenrecinae</taxon>
        <taxon>Echinops</taxon>
    </lineage>
</organism>
<reference evidence="2" key="1">
    <citation type="submission" date="2025-08" db="UniProtKB">
        <authorList>
            <consortium name="RefSeq"/>
        </authorList>
    </citation>
    <scope>IDENTIFICATION</scope>
</reference>
<name>A0AC55D672_ECHTE</name>